<dbReference type="Pfam" id="PF00498">
    <property type="entry name" value="FHA"/>
    <property type="match status" value="1"/>
</dbReference>
<evidence type="ECO:0000313" key="3">
    <source>
        <dbReference type="EMBL" id="PRY46999.1"/>
    </source>
</evidence>
<dbReference type="SMART" id="SM00240">
    <property type="entry name" value="FHA"/>
    <property type="match status" value="1"/>
</dbReference>
<dbReference type="OrthoDB" id="9816434at2"/>
<keyword evidence="1" id="KW-1133">Transmembrane helix</keyword>
<proteinExistence type="predicted"/>
<dbReference type="RefSeq" id="WP_106135768.1">
    <property type="nucleotide sequence ID" value="NZ_PVTE01000001.1"/>
</dbReference>
<name>A0A2T0TN07_9BACT</name>
<keyword evidence="1" id="KW-0472">Membrane</keyword>
<accession>A0A2T0TN07</accession>
<gene>
    <name evidence="3" type="ORF">CLV58_10163</name>
</gene>
<organism evidence="3 4">
    <name type="scientific">Spirosoma oryzae</name>
    <dbReference type="NCBI Taxonomy" id="1469603"/>
    <lineage>
        <taxon>Bacteria</taxon>
        <taxon>Pseudomonadati</taxon>
        <taxon>Bacteroidota</taxon>
        <taxon>Cytophagia</taxon>
        <taxon>Cytophagales</taxon>
        <taxon>Cytophagaceae</taxon>
        <taxon>Spirosoma</taxon>
    </lineage>
</organism>
<feature type="transmembrane region" description="Helical" evidence="1">
    <location>
        <begin position="163"/>
        <end position="184"/>
    </location>
</feature>
<reference evidence="3 4" key="1">
    <citation type="submission" date="2018-03" db="EMBL/GenBank/DDBJ databases">
        <title>Genomic Encyclopedia of Archaeal and Bacterial Type Strains, Phase II (KMG-II): from individual species to whole genera.</title>
        <authorList>
            <person name="Goeker M."/>
        </authorList>
    </citation>
    <scope>NUCLEOTIDE SEQUENCE [LARGE SCALE GENOMIC DNA]</scope>
    <source>
        <strain evidence="3 4">DSM 28354</strain>
    </source>
</reference>
<dbReference type="PROSITE" id="PS50006">
    <property type="entry name" value="FHA_DOMAIN"/>
    <property type="match status" value="1"/>
</dbReference>
<dbReference type="SUPFAM" id="SSF49879">
    <property type="entry name" value="SMAD/FHA domain"/>
    <property type="match status" value="1"/>
</dbReference>
<protein>
    <submittedName>
        <fullName evidence="3">FHA domain-containing protein</fullName>
    </submittedName>
</protein>
<keyword evidence="1" id="KW-0812">Transmembrane</keyword>
<sequence length="262" mass="28732">MNASLLSGQDQQLYALIDQLSQLTSHTVGRSLNNTIIVPDSRVSGQHARLTACTPSTFLLEDLNSKNGTFVDGVRITRKFVDRTNTIQLADTTLSIDDLLAQVRETAPVSVAPPSAPIVSHQPESVGSSKQVPLDFSSDFAALESVYRQYPQLKRACRQREKMIRTGSVILSSVVGISAVVASGGTALSLLQVMSSAGLSVLVPTLCSTFLSTDEKLELIDKEYRDRYRCPNAACRDPFGTREWDMLAQQKTCRRCQAIWVH</sequence>
<evidence type="ECO:0000259" key="2">
    <source>
        <dbReference type="PROSITE" id="PS50006"/>
    </source>
</evidence>
<dbReference type="AlphaFoldDB" id="A0A2T0TN07"/>
<feature type="domain" description="FHA" evidence="2">
    <location>
        <begin position="26"/>
        <end position="76"/>
    </location>
</feature>
<dbReference type="InterPro" id="IPR000253">
    <property type="entry name" value="FHA_dom"/>
</dbReference>
<dbReference type="EMBL" id="PVTE01000001">
    <property type="protein sequence ID" value="PRY46999.1"/>
    <property type="molecule type" value="Genomic_DNA"/>
</dbReference>
<dbReference type="Gene3D" id="2.60.200.20">
    <property type="match status" value="1"/>
</dbReference>
<evidence type="ECO:0000256" key="1">
    <source>
        <dbReference type="SAM" id="Phobius"/>
    </source>
</evidence>
<keyword evidence="4" id="KW-1185">Reference proteome</keyword>
<dbReference type="InterPro" id="IPR008984">
    <property type="entry name" value="SMAD_FHA_dom_sf"/>
</dbReference>
<dbReference type="CDD" id="cd00060">
    <property type="entry name" value="FHA"/>
    <property type="match status" value="1"/>
</dbReference>
<evidence type="ECO:0000313" key="4">
    <source>
        <dbReference type="Proteomes" id="UP000238375"/>
    </source>
</evidence>
<dbReference type="Proteomes" id="UP000238375">
    <property type="component" value="Unassembled WGS sequence"/>
</dbReference>
<comment type="caution">
    <text evidence="3">The sequence shown here is derived from an EMBL/GenBank/DDBJ whole genome shotgun (WGS) entry which is preliminary data.</text>
</comment>